<dbReference type="PANTHER" id="PTHR21666:SF289">
    <property type="entry name" value="L-ALA--D-GLU ENDOPEPTIDASE"/>
    <property type="match status" value="1"/>
</dbReference>
<dbReference type="PANTHER" id="PTHR21666">
    <property type="entry name" value="PEPTIDASE-RELATED"/>
    <property type="match status" value="1"/>
</dbReference>
<dbReference type="KEGG" id="ifn:GM661_02250"/>
<dbReference type="InterPro" id="IPR016047">
    <property type="entry name" value="M23ase_b-sheet_dom"/>
</dbReference>
<name>A0A8A7KBF2_9FIRM</name>
<dbReference type="RefSeq" id="WP_230868557.1">
    <property type="nucleotide sequence ID" value="NZ_CP046640.1"/>
</dbReference>
<dbReference type="GO" id="GO:0004222">
    <property type="term" value="F:metalloendopeptidase activity"/>
    <property type="evidence" value="ECO:0007669"/>
    <property type="project" value="TreeGrafter"/>
</dbReference>
<dbReference type="CDD" id="cd12797">
    <property type="entry name" value="M23_peptidase"/>
    <property type="match status" value="1"/>
</dbReference>
<evidence type="ECO:0000256" key="2">
    <source>
        <dbReference type="SAM" id="MobiDB-lite"/>
    </source>
</evidence>
<gene>
    <name evidence="4" type="ORF">GM661_02250</name>
</gene>
<feature type="region of interest" description="Disordered" evidence="2">
    <location>
        <begin position="104"/>
        <end position="129"/>
    </location>
</feature>
<dbReference type="AlphaFoldDB" id="A0A8A7KBF2"/>
<evidence type="ECO:0000259" key="3">
    <source>
        <dbReference type="Pfam" id="PF01551"/>
    </source>
</evidence>
<evidence type="ECO:0000313" key="4">
    <source>
        <dbReference type="EMBL" id="QTL96878.1"/>
    </source>
</evidence>
<dbReference type="Gene3D" id="2.70.70.10">
    <property type="entry name" value="Glucose Permease (Domain IIA)"/>
    <property type="match status" value="1"/>
</dbReference>
<evidence type="ECO:0000313" key="5">
    <source>
        <dbReference type="Proteomes" id="UP000665020"/>
    </source>
</evidence>
<keyword evidence="1" id="KW-0732">Signal</keyword>
<dbReference type="InterPro" id="IPR011055">
    <property type="entry name" value="Dup_hybrid_motif"/>
</dbReference>
<accession>A0A8A7KBF2</accession>
<keyword evidence="5" id="KW-1185">Reference proteome</keyword>
<dbReference type="Proteomes" id="UP000665020">
    <property type="component" value="Chromosome"/>
</dbReference>
<sequence length="275" mass="31200">MDKKYWFKLDKGKIKLQLKDLGRKISSNKNNYKKVLLVFLFFMLLGIGYAVFNEVGVDDTAKKQTGITVEELSSVQVERPGPVINNNPYQQDKEFSLDYNSLEENKVEREEDTKGKKPGEKQDQGLEDNVTGVVTESLKPMNEIRAQTLELLAPVSGQVLQEPGWYYHPVFDDWRYQHGIVLEGSKGDVVMAAEQGRVISVREDEYKGIMVTIQHDNGWETEYGHLQKTTLSPGERVVKGQEVGRLGATGLSEEPSLYFQLINAEGPIDPREYIK</sequence>
<feature type="compositionally biased region" description="Basic and acidic residues" evidence="2">
    <location>
        <begin position="104"/>
        <end position="124"/>
    </location>
</feature>
<evidence type="ECO:0000256" key="1">
    <source>
        <dbReference type="ARBA" id="ARBA00022729"/>
    </source>
</evidence>
<dbReference type="SUPFAM" id="SSF51261">
    <property type="entry name" value="Duplicated hybrid motif"/>
    <property type="match status" value="1"/>
</dbReference>
<proteinExistence type="predicted"/>
<organism evidence="4 5">
    <name type="scientific">Iocasia fonsfrigidae</name>
    <dbReference type="NCBI Taxonomy" id="2682810"/>
    <lineage>
        <taxon>Bacteria</taxon>
        <taxon>Bacillati</taxon>
        <taxon>Bacillota</taxon>
        <taxon>Clostridia</taxon>
        <taxon>Halanaerobiales</taxon>
        <taxon>Halanaerobiaceae</taxon>
        <taxon>Iocasia</taxon>
    </lineage>
</organism>
<dbReference type="InterPro" id="IPR050570">
    <property type="entry name" value="Cell_wall_metabolism_enzyme"/>
</dbReference>
<dbReference type="Pfam" id="PF01551">
    <property type="entry name" value="Peptidase_M23"/>
    <property type="match status" value="1"/>
</dbReference>
<protein>
    <submittedName>
        <fullName evidence="4">Peptidoglycan DD-metalloendopeptidase family protein</fullName>
    </submittedName>
</protein>
<feature type="domain" description="M23ase beta-sheet core" evidence="3">
    <location>
        <begin position="176"/>
        <end position="270"/>
    </location>
</feature>
<dbReference type="EMBL" id="CP046640">
    <property type="protein sequence ID" value="QTL96878.1"/>
    <property type="molecule type" value="Genomic_DNA"/>
</dbReference>
<reference evidence="4" key="1">
    <citation type="submission" date="2019-12" db="EMBL/GenBank/DDBJ databases">
        <authorList>
            <person name="zhang j."/>
            <person name="sun C.M."/>
        </authorList>
    </citation>
    <scope>NUCLEOTIDE SEQUENCE</scope>
    <source>
        <strain evidence="4">NS-1</strain>
    </source>
</reference>